<dbReference type="AlphaFoldDB" id="A0A0A8Y5E0"/>
<proteinExistence type="predicted"/>
<protein>
    <submittedName>
        <fullName evidence="1">Uncharacterized protein</fullName>
    </submittedName>
</protein>
<name>A0A0A8Y5E0_ARUDO</name>
<accession>A0A0A8Y5E0</accession>
<organism evidence="1">
    <name type="scientific">Arundo donax</name>
    <name type="common">Giant reed</name>
    <name type="synonym">Donax arundinaceus</name>
    <dbReference type="NCBI Taxonomy" id="35708"/>
    <lineage>
        <taxon>Eukaryota</taxon>
        <taxon>Viridiplantae</taxon>
        <taxon>Streptophyta</taxon>
        <taxon>Embryophyta</taxon>
        <taxon>Tracheophyta</taxon>
        <taxon>Spermatophyta</taxon>
        <taxon>Magnoliopsida</taxon>
        <taxon>Liliopsida</taxon>
        <taxon>Poales</taxon>
        <taxon>Poaceae</taxon>
        <taxon>PACMAD clade</taxon>
        <taxon>Arundinoideae</taxon>
        <taxon>Arundineae</taxon>
        <taxon>Arundo</taxon>
    </lineage>
</organism>
<sequence length="53" mass="6298">MCKCSVLELSENLNLELSAANLWNKQSSFYRIKFSTYLPMMNINESEEYKVWT</sequence>
<reference evidence="1" key="2">
    <citation type="journal article" date="2015" name="Data Brief">
        <title>Shoot transcriptome of the giant reed, Arundo donax.</title>
        <authorList>
            <person name="Barrero R.A."/>
            <person name="Guerrero F.D."/>
            <person name="Moolhuijzen P."/>
            <person name="Goolsby J.A."/>
            <person name="Tidwell J."/>
            <person name="Bellgard S.E."/>
            <person name="Bellgard M.I."/>
        </authorList>
    </citation>
    <scope>NUCLEOTIDE SEQUENCE</scope>
    <source>
        <tissue evidence="1">Shoot tissue taken approximately 20 cm above the soil surface</tissue>
    </source>
</reference>
<reference evidence="1" key="1">
    <citation type="submission" date="2014-09" db="EMBL/GenBank/DDBJ databases">
        <authorList>
            <person name="Magalhaes I.L.F."/>
            <person name="Oliveira U."/>
            <person name="Santos F.R."/>
            <person name="Vidigal T.H.D.A."/>
            <person name="Brescovit A.D."/>
            <person name="Santos A.J."/>
        </authorList>
    </citation>
    <scope>NUCLEOTIDE SEQUENCE</scope>
    <source>
        <tissue evidence="1">Shoot tissue taken approximately 20 cm above the soil surface</tissue>
    </source>
</reference>
<evidence type="ECO:0000313" key="1">
    <source>
        <dbReference type="EMBL" id="JAD21179.1"/>
    </source>
</evidence>
<dbReference type="EMBL" id="GBRH01276716">
    <property type="protein sequence ID" value="JAD21179.1"/>
    <property type="molecule type" value="Transcribed_RNA"/>
</dbReference>